<keyword evidence="1" id="KW-0472">Membrane</keyword>
<dbReference type="RefSeq" id="WP_117854582.1">
    <property type="nucleotide sequence ID" value="NZ_JACOOT010000017.1"/>
</dbReference>
<dbReference type="EMBL" id="JACOOT010000017">
    <property type="protein sequence ID" value="MBC5651015.1"/>
    <property type="molecule type" value="Genomic_DNA"/>
</dbReference>
<evidence type="ECO:0000256" key="1">
    <source>
        <dbReference type="SAM" id="Phobius"/>
    </source>
</evidence>
<sequence length="266" mass="29464">MGILDEIMQKDIQTLKERRTRRNSSLGNHFAKASPALVRNPFGKASLCAFLKNLSTKLKKASLTVEAAMVLPLFFLTMVTMISFMDLYKLQTEHLSKLCQNAKDAGMYAYAVSGGTEEITLPDVYSYKPVAGIIPLPAKWNYNSVKVHAWTGASWEETSDPNESPEKMVYVTASGTVYHKSLDCSHLKLSVSRISGSEVSSKRNDSGEKYYACESCSKGQKPGSYVYITKSGNRFHNDRTCSGLKRTVRLVKESKAANLSVCKRCG</sequence>
<accession>A0A8I0AHY0</accession>
<proteinExistence type="predicted"/>
<keyword evidence="1" id="KW-0812">Transmembrane</keyword>
<protein>
    <recommendedName>
        <fullName evidence="4">Pilus assembly protein</fullName>
    </recommendedName>
</protein>
<reference evidence="2 3" key="1">
    <citation type="submission" date="2020-08" db="EMBL/GenBank/DDBJ databases">
        <title>Genome public.</title>
        <authorList>
            <person name="Liu C."/>
            <person name="Sun Q."/>
        </authorList>
    </citation>
    <scope>NUCLEOTIDE SEQUENCE [LARGE SCALE GENOMIC DNA]</scope>
    <source>
        <strain evidence="2 3">BX17</strain>
    </source>
</reference>
<evidence type="ECO:0000313" key="3">
    <source>
        <dbReference type="Proteomes" id="UP000652847"/>
    </source>
</evidence>
<keyword evidence="3" id="KW-1185">Reference proteome</keyword>
<dbReference type="AlphaFoldDB" id="A0A8I0AHY0"/>
<name>A0A8I0AHY0_9FIRM</name>
<evidence type="ECO:0008006" key="4">
    <source>
        <dbReference type="Google" id="ProtNLM"/>
    </source>
</evidence>
<feature type="transmembrane region" description="Helical" evidence="1">
    <location>
        <begin position="67"/>
        <end position="88"/>
    </location>
</feature>
<keyword evidence="1" id="KW-1133">Transmembrane helix</keyword>
<dbReference type="Proteomes" id="UP000652847">
    <property type="component" value="Unassembled WGS sequence"/>
</dbReference>
<evidence type="ECO:0000313" key="2">
    <source>
        <dbReference type="EMBL" id="MBC5651015.1"/>
    </source>
</evidence>
<comment type="caution">
    <text evidence="2">The sequence shown here is derived from an EMBL/GenBank/DDBJ whole genome shotgun (WGS) entry which is preliminary data.</text>
</comment>
<organism evidence="2 3">
    <name type="scientific">Blautia segnis</name>
    <dbReference type="NCBI Taxonomy" id="2763030"/>
    <lineage>
        <taxon>Bacteria</taxon>
        <taxon>Bacillati</taxon>
        <taxon>Bacillota</taxon>
        <taxon>Clostridia</taxon>
        <taxon>Lachnospirales</taxon>
        <taxon>Lachnospiraceae</taxon>
        <taxon>Blautia</taxon>
    </lineage>
</organism>
<gene>
    <name evidence="2" type="ORF">H8S54_07835</name>
</gene>